<sequence>MHTALGVMNRDISDSETDDRAALAALAARHGCRIGEVIVVDHNTYMPTTLITHTAHTIGATAILAPGLAHLGTAAKALTLACTLLVPENVIERTPGWTPNP</sequence>
<protein>
    <submittedName>
        <fullName evidence="1">Uncharacterized protein</fullName>
    </submittedName>
</protein>
<comment type="caution">
    <text evidence="1">The sequence shown here is derived from an EMBL/GenBank/DDBJ whole genome shotgun (WGS) entry which is preliminary data.</text>
</comment>
<proteinExistence type="predicted"/>
<reference evidence="1 2" key="1">
    <citation type="submission" date="2020-10" db="EMBL/GenBank/DDBJ databases">
        <title>Identification of Nocardia species via Next-generation sequencing and recognition of intraspecies genetic diversity.</title>
        <authorList>
            <person name="Li P."/>
            <person name="Li P."/>
            <person name="Lu B."/>
        </authorList>
    </citation>
    <scope>NUCLEOTIDE SEQUENCE [LARGE SCALE GENOMIC DNA]</scope>
    <source>
        <strain evidence="1 2">BJ06-0143</strain>
    </source>
</reference>
<accession>A0ABS0D8I7</accession>
<organism evidence="1 2">
    <name type="scientific">Nocardia higoensis</name>
    <dbReference type="NCBI Taxonomy" id="228599"/>
    <lineage>
        <taxon>Bacteria</taxon>
        <taxon>Bacillati</taxon>
        <taxon>Actinomycetota</taxon>
        <taxon>Actinomycetes</taxon>
        <taxon>Mycobacteriales</taxon>
        <taxon>Nocardiaceae</taxon>
        <taxon>Nocardia</taxon>
    </lineage>
</organism>
<name>A0ABS0D8I7_9NOCA</name>
<dbReference type="Proteomes" id="UP000707731">
    <property type="component" value="Unassembled WGS sequence"/>
</dbReference>
<gene>
    <name evidence="1" type="ORF">IU449_09560</name>
</gene>
<evidence type="ECO:0000313" key="2">
    <source>
        <dbReference type="Proteomes" id="UP000707731"/>
    </source>
</evidence>
<evidence type="ECO:0000313" key="1">
    <source>
        <dbReference type="EMBL" id="MBF6354787.1"/>
    </source>
</evidence>
<dbReference type="EMBL" id="JADLQN010000001">
    <property type="protein sequence ID" value="MBF6354787.1"/>
    <property type="molecule type" value="Genomic_DNA"/>
</dbReference>
<keyword evidence="2" id="KW-1185">Reference proteome</keyword>
<dbReference type="RefSeq" id="WP_195001486.1">
    <property type="nucleotide sequence ID" value="NZ_JADLQN010000001.1"/>
</dbReference>